<comment type="caution">
    <text evidence="1">The sequence shown here is derived from an EMBL/GenBank/DDBJ whole genome shotgun (WGS) entry which is preliminary data.</text>
</comment>
<dbReference type="EMBL" id="PFTM01000059">
    <property type="protein sequence ID" value="PJB82438.1"/>
    <property type="molecule type" value="Genomic_DNA"/>
</dbReference>
<sequence>MDNPARILDTVTCEVIKAHSLVAPLRVLPRLRDIARIANNIEIVASLALHPIRNGVSTIHSHLIATETAVRNRTVVNSPPHDHMRPDIIFRKRHLGTRSDRNDHYATRHAHNHHKILTHAPPPFLRSPTWQRFDKLLGSHAHFSSFTLYLGVLFFKRLHVNDLFMRSIFA</sequence>
<evidence type="ECO:0000313" key="1">
    <source>
        <dbReference type="EMBL" id="PJB82438.1"/>
    </source>
</evidence>
<evidence type="ECO:0000313" key="2">
    <source>
        <dbReference type="Proteomes" id="UP000229236"/>
    </source>
</evidence>
<dbReference type="Proteomes" id="UP000229236">
    <property type="component" value="Unassembled WGS sequence"/>
</dbReference>
<proteinExistence type="predicted"/>
<reference evidence="2" key="1">
    <citation type="submission" date="2017-09" db="EMBL/GenBank/DDBJ databases">
        <title>Depth-based differentiation of microbial function through sediment-hosted aquifers and enrichment of novel symbionts in the deep terrestrial subsurface.</title>
        <authorList>
            <person name="Probst A.J."/>
            <person name="Ladd B."/>
            <person name="Jarett J.K."/>
            <person name="Geller-Mcgrath D.E."/>
            <person name="Sieber C.M.K."/>
            <person name="Emerson J.B."/>
            <person name="Anantharaman K."/>
            <person name="Thomas B.C."/>
            <person name="Malmstrom R."/>
            <person name="Stieglmeier M."/>
            <person name="Klingl A."/>
            <person name="Woyke T."/>
            <person name="Ryan C.M."/>
            <person name="Banfield J.F."/>
        </authorList>
    </citation>
    <scope>NUCLEOTIDE SEQUENCE [LARGE SCALE GENOMIC DNA]</scope>
</reference>
<accession>A0A2M8D6B7</accession>
<organism evidence="1 2">
    <name type="scientific">Candidatus Yonathbacteria bacterium CG_4_9_14_0_8_um_filter_46_47</name>
    <dbReference type="NCBI Taxonomy" id="1975106"/>
    <lineage>
        <taxon>Bacteria</taxon>
        <taxon>Candidatus Yonathiibacteriota</taxon>
    </lineage>
</organism>
<dbReference type="AlphaFoldDB" id="A0A2M8D6B7"/>
<protein>
    <submittedName>
        <fullName evidence="1">Uncharacterized protein</fullName>
    </submittedName>
</protein>
<gene>
    <name evidence="1" type="ORF">CO088_03465</name>
</gene>
<name>A0A2M8D6B7_9BACT</name>